<protein>
    <submittedName>
        <fullName evidence="2">Uncharacterized protein</fullName>
    </submittedName>
</protein>
<dbReference type="KEGG" id="uth:DKZ56_08555"/>
<dbReference type="AlphaFoldDB" id="A0A4P6US79"/>
<gene>
    <name evidence="2" type="ORF">DKZ56_08555</name>
</gene>
<dbReference type="EMBL" id="CP036528">
    <property type="protein sequence ID" value="QBK25904.1"/>
    <property type="molecule type" value="Genomic_DNA"/>
</dbReference>
<keyword evidence="1" id="KW-1133">Transmembrane helix</keyword>
<keyword evidence="3" id="KW-1185">Reference proteome</keyword>
<sequence length="81" mass="9432">MAKIFVALLVLGILYFSTFVVSVIALFVGTFEWIPFIMLCYCSLFAVYSYLIPLFYNKEKEMLVCSHLLYYFSGKFDLVDL</sequence>
<accession>A0A4P6US79</accession>
<reference evidence="2 3" key="1">
    <citation type="submission" date="2019-02" db="EMBL/GenBank/DDBJ databases">
        <title>Ureibacillus thermophilus.</title>
        <authorList>
            <person name="Sunny J.S."/>
            <person name="Natarajan A."/>
            <person name="Saleena L.M."/>
        </authorList>
    </citation>
    <scope>NUCLEOTIDE SEQUENCE [LARGE SCALE GENOMIC DNA]</scope>
    <source>
        <strain evidence="2 3">LM102</strain>
    </source>
</reference>
<dbReference type="Proteomes" id="UP000291151">
    <property type="component" value="Chromosome"/>
</dbReference>
<keyword evidence="1" id="KW-0812">Transmembrane</keyword>
<organism evidence="2 3">
    <name type="scientific">Ureibacillus thermophilus</name>
    <dbReference type="NCBI Taxonomy" id="367743"/>
    <lineage>
        <taxon>Bacteria</taxon>
        <taxon>Bacillati</taxon>
        <taxon>Bacillota</taxon>
        <taxon>Bacilli</taxon>
        <taxon>Bacillales</taxon>
        <taxon>Caryophanaceae</taxon>
        <taxon>Ureibacillus</taxon>
    </lineage>
</organism>
<evidence type="ECO:0000313" key="2">
    <source>
        <dbReference type="EMBL" id="QBK25904.1"/>
    </source>
</evidence>
<feature type="transmembrane region" description="Helical" evidence="1">
    <location>
        <begin position="33"/>
        <end position="56"/>
    </location>
</feature>
<dbReference type="RefSeq" id="WP_208649599.1">
    <property type="nucleotide sequence ID" value="NZ_CP036528.1"/>
</dbReference>
<feature type="transmembrane region" description="Helical" evidence="1">
    <location>
        <begin position="5"/>
        <end position="27"/>
    </location>
</feature>
<evidence type="ECO:0000313" key="3">
    <source>
        <dbReference type="Proteomes" id="UP000291151"/>
    </source>
</evidence>
<proteinExistence type="predicted"/>
<name>A0A4P6US79_9BACL</name>
<evidence type="ECO:0000256" key="1">
    <source>
        <dbReference type="SAM" id="Phobius"/>
    </source>
</evidence>
<keyword evidence="1" id="KW-0472">Membrane</keyword>